<dbReference type="InterPro" id="IPR025326">
    <property type="entry name" value="DUF4232"/>
</dbReference>
<gene>
    <name evidence="4" type="ORF">GHK86_08750</name>
</gene>
<feature type="region of interest" description="Disordered" evidence="1">
    <location>
        <begin position="28"/>
        <end position="81"/>
    </location>
</feature>
<protein>
    <submittedName>
        <fullName evidence="4">DUF4232 domain-containing protein</fullName>
    </submittedName>
</protein>
<evidence type="ECO:0000313" key="4">
    <source>
        <dbReference type="EMBL" id="MST32808.1"/>
    </source>
</evidence>
<evidence type="ECO:0000259" key="3">
    <source>
        <dbReference type="Pfam" id="PF14016"/>
    </source>
</evidence>
<feature type="domain" description="DUF4232" evidence="3">
    <location>
        <begin position="88"/>
        <end position="222"/>
    </location>
</feature>
<proteinExistence type="predicted"/>
<sequence>MKRWIWPAAAAAAAVGLAGCGSATNTGAASGSTTSTSATTAPASSTGTTGASGTTATSATSGTSGTSGTTSSTSGTTSTTAVSGVAECTTSQLSGTLTDANGAAGSVYYHLVLTNKGSGTCFVQGYPGVSFVTTPEGAPVGAAAKRQADPSVSGTPRVTLTSGSSAHSILRIVAAGNFPASSCGPTKVPGLRVYPPDQKASLYVTSQQEACSNASTNVLFVEPLVPGS</sequence>
<evidence type="ECO:0000256" key="2">
    <source>
        <dbReference type="SAM" id="SignalP"/>
    </source>
</evidence>
<dbReference type="Pfam" id="PF14016">
    <property type="entry name" value="DUF4232"/>
    <property type="match status" value="1"/>
</dbReference>
<name>A0ABW9QSX2_9ACTN</name>
<evidence type="ECO:0000256" key="1">
    <source>
        <dbReference type="SAM" id="MobiDB-lite"/>
    </source>
</evidence>
<feature type="chain" id="PRO_5046089027" evidence="2">
    <location>
        <begin position="29"/>
        <end position="228"/>
    </location>
</feature>
<evidence type="ECO:0000313" key="5">
    <source>
        <dbReference type="Proteomes" id="UP000437736"/>
    </source>
</evidence>
<accession>A0ABW9QSX2</accession>
<dbReference type="EMBL" id="WJHE01000395">
    <property type="protein sequence ID" value="MST32808.1"/>
    <property type="molecule type" value="Genomic_DNA"/>
</dbReference>
<organism evidence="4 5">
    <name type="scientific">Acidiferrimicrobium australe</name>
    <dbReference type="NCBI Taxonomy" id="2664430"/>
    <lineage>
        <taxon>Bacteria</taxon>
        <taxon>Bacillati</taxon>
        <taxon>Actinomycetota</taxon>
        <taxon>Acidimicrobiia</taxon>
        <taxon>Acidimicrobiales</taxon>
        <taxon>Acidimicrobiaceae</taxon>
        <taxon>Acidiferrimicrobium</taxon>
    </lineage>
</organism>
<keyword evidence="5" id="KW-1185">Reference proteome</keyword>
<reference evidence="4 5" key="1">
    <citation type="submission" date="2019-11" db="EMBL/GenBank/DDBJ databases">
        <title>Acidiferrimicrobium australis gen. nov., sp. nov., an acidophilic and obligately heterotrophic, member of the Actinobacteria that catalyses dissimilatory oxido- reduction of iron isolated from metal-rich acidic water in Chile.</title>
        <authorList>
            <person name="Gonzalez D."/>
            <person name="Huber K."/>
            <person name="Hedrich S."/>
            <person name="Rojas-Villalobos C."/>
            <person name="Quatrini R."/>
            <person name="Dinamarca M.A."/>
            <person name="Schwarz A."/>
            <person name="Canales C."/>
            <person name="Nancucheo I."/>
        </authorList>
    </citation>
    <scope>NUCLEOTIDE SEQUENCE [LARGE SCALE GENOMIC DNA]</scope>
    <source>
        <strain evidence="4 5">USS-CCA1</strain>
    </source>
</reference>
<dbReference type="PROSITE" id="PS51257">
    <property type="entry name" value="PROKAR_LIPOPROTEIN"/>
    <property type="match status" value="1"/>
</dbReference>
<comment type="caution">
    <text evidence="4">The sequence shown here is derived from an EMBL/GenBank/DDBJ whole genome shotgun (WGS) entry which is preliminary data.</text>
</comment>
<dbReference type="Proteomes" id="UP000437736">
    <property type="component" value="Unassembled WGS sequence"/>
</dbReference>
<feature type="signal peptide" evidence="2">
    <location>
        <begin position="1"/>
        <end position="28"/>
    </location>
</feature>
<keyword evidence="2" id="KW-0732">Signal</keyword>